<dbReference type="Proteomes" id="UP001153387">
    <property type="component" value="Unassembled WGS sequence"/>
</dbReference>
<evidence type="ECO:0000313" key="2">
    <source>
        <dbReference type="Proteomes" id="UP001153387"/>
    </source>
</evidence>
<name>A0A9X4KSY1_9BACL</name>
<organism evidence="1 2">
    <name type="scientific">Cohnella ginsengisoli</name>
    <dbReference type="NCBI Taxonomy" id="425004"/>
    <lineage>
        <taxon>Bacteria</taxon>
        <taxon>Bacillati</taxon>
        <taxon>Bacillota</taxon>
        <taxon>Bacilli</taxon>
        <taxon>Bacillales</taxon>
        <taxon>Paenibacillaceae</taxon>
        <taxon>Cohnella</taxon>
    </lineage>
</organism>
<evidence type="ECO:0000313" key="1">
    <source>
        <dbReference type="EMBL" id="MDG0794985.1"/>
    </source>
</evidence>
<comment type="caution">
    <text evidence="1">The sequence shown here is derived from an EMBL/GenBank/DDBJ whole genome shotgun (WGS) entry which is preliminary data.</text>
</comment>
<reference evidence="1 2" key="1">
    <citation type="submission" date="2022-10" db="EMBL/GenBank/DDBJ databases">
        <title>Comparative genomic analysis of Cohnella hashimotonis sp. nov., isolated from the International Space Station.</title>
        <authorList>
            <person name="Simpson A."/>
            <person name="Venkateswaran K."/>
        </authorList>
    </citation>
    <scope>NUCLEOTIDE SEQUENCE [LARGE SCALE GENOMIC DNA]</scope>
    <source>
        <strain evidence="1 2">DSM 18997</strain>
    </source>
</reference>
<keyword evidence="2" id="KW-1185">Reference proteome</keyword>
<accession>A0A9X4KSY1</accession>
<sequence length="77" mass="8861">MIKKVRADARCRHHENNNIEGIDAFGRASIHRPDSVHECREEKCVSQQSANQRKFVIPDHRAANLAIQIFELGKQIK</sequence>
<dbReference type="AlphaFoldDB" id="A0A9X4KSY1"/>
<gene>
    <name evidence="1" type="ORF">OMP38_32270</name>
</gene>
<protein>
    <submittedName>
        <fullName evidence="1">Uncharacterized protein</fullName>
    </submittedName>
</protein>
<proteinExistence type="predicted"/>
<dbReference type="EMBL" id="JAPDHZ010000008">
    <property type="protein sequence ID" value="MDG0794985.1"/>
    <property type="molecule type" value="Genomic_DNA"/>
</dbReference>